<reference evidence="4" key="2">
    <citation type="submission" date="2025-05" db="UniProtKB">
        <authorList>
            <consortium name="EnsemblMetazoa"/>
        </authorList>
    </citation>
    <scope>IDENTIFICATION</scope>
    <source>
        <strain evidence="4">Foshan</strain>
    </source>
</reference>
<sequence length="150" mass="16982">MFKIESYITPIILSYVEKYVKNIRPEDSQVSLWGGEVVFQNLDLKLDVLEEELSLPFQFLSGHIHELAIRVPWTKIASEPIVITINTIEFVLKLRAAVTVAAKNSDRSLITCTESVESTGNQSGGNQLGNTRSLNHTKKKWKPTMSFQFQ</sequence>
<keyword evidence="5" id="KW-1185">Reference proteome</keyword>
<keyword evidence="1" id="KW-0813">Transport</keyword>
<dbReference type="GeneID" id="115264243"/>
<evidence type="ECO:0000256" key="1">
    <source>
        <dbReference type="ARBA" id="ARBA00022448"/>
    </source>
</evidence>
<dbReference type="Proteomes" id="UP000069940">
    <property type="component" value="Unassembled WGS sequence"/>
</dbReference>
<evidence type="ECO:0000313" key="4">
    <source>
        <dbReference type="EnsemblMetazoa" id="AALFPA23_013783.P19995"/>
    </source>
</evidence>
<feature type="domain" description="Chorein N-terminal" evidence="3">
    <location>
        <begin position="5"/>
        <end position="103"/>
    </location>
</feature>
<dbReference type="PANTHER" id="PTHR12517">
    <property type="entry name" value="VACUOLAR PROTEIN SORTING-ASSOCIATED PROTEIN 13B"/>
    <property type="match status" value="1"/>
</dbReference>
<proteinExistence type="predicted"/>
<organism evidence="4 5">
    <name type="scientific">Aedes albopictus</name>
    <name type="common">Asian tiger mosquito</name>
    <name type="synonym">Stegomyia albopicta</name>
    <dbReference type="NCBI Taxonomy" id="7160"/>
    <lineage>
        <taxon>Eukaryota</taxon>
        <taxon>Metazoa</taxon>
        <taxon>Ecdysozoa</taxon>
        <taxon>Arthropoda</taxon>
        <taxon>Hexapoda</taxon>
        <taxon>Insecta</taxon>
        <taxon>Pterygota</taxon>
        <taxon>Neoptera</taxon>
        <taxon>Endopterygota</taxon>
        <taxon>Diptera</taxon>
        <taxon>Nematocera</taxon>
        <taxon>Culicoidea</taxon>
        <taxon>Culicidae</taxon>
        <taxon>Culicinae</taxon>
        <taxon>Aedini</taxon>
        <taxon>Aedes</taxon>
        <taxon>Stegomyia</taxon>
    </lineage>
</organism>
<dbReference type="InterPro" id="IPR026854">
    <property type="entry name" value="VPS13_N"/>
</dbReference>
<dbReference type="RefSeq" id="XP_062717058.1">
    <property type="nucleotide sequence ID" value="XM_062861074.1"/>
</dbReference>
<dbReference type="InterPro" id="IPR039782">
    <property type="entry name" value="VPS13B"/>
</dbReference>
<evidence type="ECO:0000256" key="2">
    <source>
        <dbReference type="SAM" id="MobiDB-lite"/>
    </source>
</evidence>
<dbReference type="EnsemblMetazoa" id="AALFPA23_013783.R19995">
    <property type="protein sequence ID" value="AALFPA23_013783.P19995"/>
    <property type="gene ID" value="AALFPA23_013783"/>
</dbReference>
<evidence type="ECO:0000313" key="5">
    <source>
        <dbReference type="Proteomes" id="UP000069940"/>
    </source>
</evidence>
<evidence type="ECO:0000259" key="3">
    <source>
        <dbReference type="Pfam" id="PF12624"/>
    </source>
</evidence>
<feature type="region of interest" description="Disordered" evidence="2">
    <location>
        <begin position="116"/>
        <end position="135"/>
    </location>
</feature>
<dbReference type="Pfam" id="PF12624">
    <property type="entry name" value="VPS13_N"/>
    <property type="match status" value="1"/>
</dbReference>
<name>A0ABM1Z0C9_AEDAL</name>
<protein>
    <recommendedName>
        <fullName evidence="3">Chorein N-terminal domain-containing protein</fullName>
    </recommendedName>
</protein>
<dbReference type="PANTHER" id="PTHR12517:SF0">
    <property type="entry name" value="INTERMEMBRANE LIPID TRANSFER PROTEIN VPS13B"/>
    <property type="match status" value="1"/>
</dbReference>
<accession>A0ABM1Z0C9</accession>
<reference evidence="5" key="1">
    <citation type="journal article" date="2015" name="Proc. Natl. Acad. Sci. U.S.A.">
        <title>Genome sequence of the Asian Tiger mosquito, Aedes albopictus, reveals insights into its biology, genetics, and evolution.</title>
        <authorList>
            <person name="Chen X.G."/>
            <person name="Jiang X."/>
            <person name="Gu J."/>
            <person name="Xu M."/>
            <person name="Wu Y."/>
            <person name="Deng Y."/>
            <person name="Zhang C."/>
            <person name="Bonizzoni M."/>
            <person name="Dermauw W."/>
            <person name="Vontas J."/>
            <person name="Armbruster P."/>
            <person name="Huang X."/>
            <person name="Yang Y."/>
            <person name="Zhang H."/>
            <person name="He W."/>
            <person name="Peng H."/>
            <person name="Liu Y."/>
            <person name="Wu K."/>
            <person name="Chen J."/>
            <person name="Lirakis M."/>
            <person name="Topalis P."/>
            <person name="Van Leeuwen T."/>
            <person name="Hall A.B."/>
            <person name="Jiang X."/>
            <person name="Thorpe C."/>
            <person name="Mueller R.L."/>
            <person name="Sun C."/>
            <person name="Waterhouse R.M."/>
            <person name="Yan G."/>
            <person name="Tu Z.J."/>
            <person name="Fang X."/>
            <person name="James A.A."/>
        </authorList>
    </citation>
    <scope>NUCLEOTIDE SEQUENCE [LARGE SCALE GENOMIC DNA]</scope>
    <source>
        <strain evidence="5">Foshan</strain>
    </source>
</reference>